<name>A0A2T3ALU2_9PEZI</name>
<feature type="region of interest" description="Disordered" evidence="1">
    <location>
        <begin position="589"/>
        <end position="636"/>
    </location>
</feature>
<feature type="compositionally biased region" description="Basic and acidic residues" evidence="1">
    <location>
        <begin position="780"/>
        <end position="796"/>
    </location>
</feature>
<proteinExistence type="predicted"/>
<dbReference type="PANTHER" id="PTHR12239">
    <property type="entry name" value="PROTEIN CBG20215-RELATED"/>
    <property type="match status" value="1"/>
</dbReference>
<feature type="compositionally biased region" description="Basic and acidic residues" evidence="1">
    <location>
        <begin position="655"/>
        <end position="693"/>
    </location>
</feature>
<dbReference type="Proteomes" id="UP000241462">
    <property type="component" value="Unassembled WGS sequence"/>
</dbReference>
<protein>
    <recommendedName>
        <fullName evidence="4">Pathway-specific nitrogen regulator</fullName>
    </recommendedName>
</protein>
<feature type="region of interest" description="Disordered" evidence="1">
    <location>
        <begin position="655"/>
        <end position="821"/>
    </location>
</feature>
<feature type="region of interest" description="Disordered" evidence="1">
    <location>
        <begin position="285"/>
        <end position="330"/>
    </location>
</feature>
<feature type="region of interest" description="Disordered" evidence="1">
    <location>
        <begin position="439"/>
        <end position="464"/>
    </location>
</feature>
<feature type="compositionally biased region" description="Basic and acidic residues" evidence="1">
    <location>
        <begin position="758"/>
        <end position="771"/>
    </location>
</feature>
<feature type="region of interest" description="Disordered" evidence="1">
    <location>
        <begin position="1"/>
        <end position="235"/>
    </location>
</feature>
<dbReference type="OrthoDB" id="5369448at2759"/>
<evidence type="ECO:0008006" key="4">
    <source>
        <dbReference type="Google" id="ProtNLM"/>
    </source>
</evidence>
<organism evidence="2 3">
    <name type="scientific">Coniella lustricola</name>
    <dbReference type="NCBI Taxonomy" id="2025994"/>
    <lineage>
        <taxon>Eukaryota</taxon>
        <taxon>Fungi</taxon>
        <taxon>Dikarya</taxon>
        <taxon>Ascomycota</taxon>
        <taxon>Pezizomycotina</taxon>
        <taxon>Sordariomycetes</taxon>
        <taxon>Sordariomycetidae</taxon>
        <taxon>Diaporthales</taxon>
        <taxon>Schizoparmaceae</taxon>
        <taxon>Coniella</taxon>
    </lineage>
</organism>
<sequence length="1163" mass="130391">MEEPSHSEQQDLSLEDTESSDIPIALAVDDAHHLAKTEHQDTSVTAETAHDLPPDSLDQEQDRRATPDQELDDGAESQLQHESSLDTSELSHTATESEAHDGDDSSSVGAQRRHSLRTEALIQAAARAVVSMRKDGGDSQQGDEGGSSTHDAHYFEEHDSSFSRPESSASDALMSPIAESSVGGRTYSSSRQGTEDDLFSVRSPLSSRGSAYDRCDDDAYEQMTEKGSDSPQIRSRVVSGVSASGASALSDFSRLSRYEKEEFVPTSRGKRPAFRSPSAVRAIQMSSPAPSVTSASSRTHKTPNGLPTVSRIGSPTAVAQHPGKGRSTPTRFKKEEAPLVLLHVTLLPLRWAYGDVLDHFEARKSAPDCFSNESMKNLRGAWRQVQDRLGDTVLERGILLPHPQSDYEVLEERMLEALELPLRRRARILECGHYLGPSNDTSASDDGESDYGYTSDQEGSDHGAKEEKRHWCTFCKGDIRYEELGSERIFRIKVYASNGLMSPGAWEACWKEMERVDIEVEPIVDKDMQMDIGTLSAILDAEQQQRLEAEQSQQLEDEQRMQLEVEQRLSLEQERQELETQRRKFEEERRQALQESEQRLEEERRKLEEEQRQRLDEERRQKFEEDRRLLESQRQQFEEQRIELEEQRKLIEEEQRQHLEESRRRELEDEHQILDEQRQELEEARQKFEEEQTHITSPRPISRTSYVEDDAASRSRDGAMSTELGPRRRDTERLREIYGNNASSADGFPNPSSPTIHIHVDSKRQRDEDPSSRQLALATRDNDIRNEPIQETRRPESYAAPPLSPPPPTQSYSQAEPPRRSLDAASLPELLGETIRVLLQDPKNVAIAVLVVALAVLWGGHARTQDRASDVYTPQPRYHSHQFEGREPAAQVFMNTAPAVQQVQSQWSAPSPIVETVYKTVTAEPASTSTVTRDVEVVYQTVTKQAPQETPTRLVETIYSTITESVAMPPVQHDESESPPLPPVTSVDPSVASFDFLQVGNDSVVVDTAPTSPFTPVGLDIFACPMWSFVPGLDSDEDNFKIDTHEGTEVEIDVQEPDATDLADLAAAARGDDLDTASSLPQEGEAVRKSTAMPLTQESRLPVTANEAGVVEIEMSTKHTRAIEDDSADPTESREIQAEVGWFLGPYVDMCRPFKLQKQGMRV</sequence>
<dbReference type="InterPro" id="IPR052293">
    <property type="entry name" value="SRRP"/>
</dbReference>
<feature type="compositionally biased region" description="Low complexity" evidence="1">
    <location>
        <begin position="286"/>
        <end position="297"/>
    </location>
</feature>
<dbReference type="InParanoid" id="A0A2T3ALU2"/>
<gene>
    <name evidence="2" type="ORF">BD289DRAFT_470782</name>
</gene>
<feature type="compositionally biased region" description="Basic and acidic residues" evidence="1">
    <location>
        <begin position="725"/>
        <end position="736"/>
    </location>
</feature>
<dbReference type="PANTHER" id="PTHR12239:SF41">
    <property type="entry name" value="MEMBRANE ASSOCIATED PROTEIN, PUTATIVE-RELATED"/>
    <property type="match status" value="1"/>
</dbReference>
<dbReference type="AlphaFoldDB" id="A0A2T3ALU2"/>
<evidence type="ECO:0000313" key="2">
    <source>
        <dbReference type="EMBL" id="PSS03346.1"/>
    </source>
</evidence>
<evidence type="ECO:0000256" key="1">
    <source>
        <dbReference type="SAM" id="MobiDB-lite"/>
    </source>
</evidence>
<dbReference type="CDD" id="cd22265">
    <property type="entry name" value="UDM1_RNF168"/>
    <property type="match status" value="1"/>
</dbReference>
<feature type="compositionally biased region" description="Basic and acidic residues" evidence="1">
    <location>
        <begin position="29"/>
        <end position="41"/>
    </location>
</feature>
<feature type="compositionally biased region" description="Low complexity" evidence="1">
    <location>
        <begin position="138"/>
        <end position="148"/>
    </location>
</feature>
<feature type="compositionally biased region" description="Basic and acidic residues" evidence="1">
    <location>
        <begin position="150"/>
        <end position="161"/>
    </location>
</feature>
<feature type="compositionally biased region" description="Polar residues" evidence="1">
    <location>
        <begin position="77"/>
        <end position="94"/>
    </location>
</feature>
<dbReference type="EMBL" id="KZ678375">
    <property type="protein sequence ID" value="PSS03346.1"/>
    <property type="molecule type" value="Genomic_DNA"/>
</dbReference>
<evidence type="ECO:0000313" key="3">
    <source>
        <dbReference type="Proteomes" id="UP000241462"/>
    </source>
</evidence>
<dbReference type="STRING" id="2025994.A0A2T3ALU2"/>
<keyword evidence="3" id="KW-1185">Reference proteome</keyword>
<reference evidence="2 3" key="1">
    <citation type="journal article" date="2018" name="Mycol. Prog.">
        <title>Coniella lustricola, a new species from submerged detritus.</title>
        <authorList>
            <person name="Raudabaugh D.B."/>
            <person name="Iturriaga T."/>
            <person name="Carver A."/>
            <person name="Mondo S."/>
            <person name="Pangilinan J."/>
            <person name="Lipzen A."/>
            <person name="He G."/>
            <person name="Amirebrahimi M."/>
            <person name="Grigoriev I.V."/>
            <person name="Miller A.N."/>
        </authorList>
    </citation>
    <scope>NUCLEOTIDE SEQUENCE [LARGE SCALE GENOMIC DNA]</scope>
    <source>
        <strain evidence="2 3">B22-T-1</strain>
    </source>
</reference>
<accession>A0A2T3ALU2</accession>